<organism evidence="1 2">
    <name type="scientific">Hypholoma sublateritium (strain FD-334 SS-4)</name>
    <dbReference type="NCBI Taxonomy" id="945553"/>
    <lineage>
        <taxon>Eukaryota</taxon>
        <taxon>Fungi</taxon>
        <taxon>Dikarya</taxon>
        <taxon>Basidiomycota</taxon>
        <taxon>Agaricomycotina</taxon>
        <taxon>Agaricomycetes</taxon>
        <taxon>Agaricomycetidae</taxon>
        <taxon>Agaricales</taxon>
        <taxon>Agaricineae</taxon>
        <taxon>Strophariaceae</taxon>
        <taxon>Hypholoma</taxon>
    </lineage>
</organism>
<name>A0A0D2KN63_HYPSF</name>
<protein>
    <submittedName>
        <fullName evidence="1">Uncharacterized protein</fullName>
    </submittedName>
</protein>
<accession>A0A0D2KN63</accession>
<dbReference type="Proteomes" id="UP000054270">
    <property type="component" value="Unassembled WGS sequence"/>
</dbReference>
<gene>
    <name evidence="1" type="ORF">HYPSUDRAFT_326371</name>
</gene>
<dbReference type="AlphaFoldDB" id="A0A0D2KN63"/>
<sequence length="165" mass="18177">MCPTRVACFSGAVRPLVSFTPTVLSPLCPTGLGITTPPKRSNHTSTSPSKTAAAARTLHSQFPYPLPTGVLLMRFVITRKRTTVGFLPMPHFPIIVPLPFAFPFSSNSLCTPVLRPSIFVHRAIDLSLIITPISSDCAPVWLECLRRRPLRPRHPPRASPRCCLR</sequence>
<reference evidence="2" key="1">
    <citation type="submission" date="2014-04" db="EMBL/GenBank/DDBJ databases">
        <title>Evolutionary Origins and Diversification of the Mycorrhizal Mutualists.</title>
        <authorList>
            <consortium name="DOE Joint Genome Institute"/>
            <consortium name="Mycorrhizal Genomics Consortium"/>
            <person name="Kohler A."/>
            <person name="Kuo A."/>
            <person name="Nagy L.G."/>
            <person name="Floudas D."/>
            <person name="Copeland A."/>
            <person name="Barry K.W."/>
            <person name="Cichocki N."/>
            <person name="Veneault-Fourrey C."/>
            <person name="LaButti K."/>
            <person name="Lindquist E.A."/>
            <person name="Lipzen A."/>
            <person name="Lundell T."/>
            <person name="Morin E."/>
            <person name="Murat C."/>
            <person name="Riley R."/>
            <person name="Ohm R."/>
            <person name="Sun H."/>
            <person name="Tunlid A."/>
            <person name="Henrissat B."/>
            <person name="Grigoriev I.V."/>
            <person name="Hibbett D.S."/>
            <person name="Martin F."/>
        </authorList>
    </citation>
    <scope>NUCLEOTIDE SEQUENCE [LARGE SCALE GENOMIC DNA]</scope>
    <source>
        <strain evidence="2">FD-334 SS-4</strain>
    </source>
</reference>
<evidence type="ECO:0000313" key="1">
    <source>
        <dbReference type="EMBL" id="KJA16062.1"/>
    </source>
</evidence>
<keyword evidence="2" id="KW-1185">Reference proteome</keyword>
<evidence type="ECO:0000313" key="2">
    <source>
        <dbReference type="Proteomes" id="UP000054270"/>
    </source>
</evidence>
<dbReference type="EMBL" id="KN817629">
    <property type="protein sequence ID" value="KJA16062.1"/>
    <property type="molecule type" value="Genomic_DNA"/>
</dbReference>
<proteinExistence type="predicted"/>